<protein>
    <submittedName>
        <fullName evidence="3">Uncharacterized protein</fullName>
    </submittedName>
</protein>
<accession>A0A1L9P5Z6</accession>
<evidence type="ECO:0000256" key="2">
    <source>
        <dbReference type="SAM" id="SignalP"/>
    </source>
</evidence>
<keyword evidence="4" id="KW-1185">Reference proteome</keyword>
<feature type="compositionally biased region" description="Low complexity" evidence="1">
    <location>
        <begin position="96"/>
        <end position="125"/>
    </location>
</feature>
<dbReference type="GeneID" id="63725108"/>
<dbReference type="OrthoDB" id="4501359at2759"/>
<feature type="signal peptide" evidence="2">
    <location>
        <begin position="1"/>
        <end position="19"/>
    </location>
</feature>
<dbReference type="Proteomes" id="UP000184073">
    <property type="component" value="Unassembled WGS sequence"/>
</dbReference>
<name>A0A1L9P5Z6_ASPVE</name>
<reference evidence="4" key="1">
    <citation type="journal article" date="2017" name="Genome Biol.">
        <title>Comparative genomics reveals high biological diversity and specific adaptations in the industrially and medically important fungal genus Aspergillus.</title>
        <authorList>
            <person name="de Vries R.P."/>
            <person name="Riley R."/>
            <person name="Wiebenga A."/>
            <person name="Aguilar-Osorio G."/>
            <person name="Amillis S."/>
            <person name="Uchima C.A."/>
            <person name="Anderluh G."/>
            <person name="Asadollahi M."/>
            <person name="Askin M."/>
            <person name="Barry K."/>
            <person name="Battaglia E."/>
            <person name="Bayram O."/>
            <person name="Benocci T."/>
            <person name="Braus-Stromeyer S.A."/>
            <person name="Caldana C."/>
            <person name="Canovas D."/>
            <person name="Cerqueira G.C."/>
            <person name="Chen F."/>
            <person name="Chen W."/>
            <person name="Choi C."/>
            <person name="Clum A."/>
            <person name="Dos Santos R.A."/>
            <person name="Damasio A.R."/>
            <person name="Diallinas G."/>
            <person name="Emri T."/>
            <person name="Fekete E."/>
            <person name="Flipphi M."/>
            <person name="Freyberg S."/>
            <person name="Gallo A."/>
            <person name="Gournas C."/>
            <person name="Habgood R."/>
            <person name="Hainaut M."/>
            <person name="Harispe M.L."/>
            <person name="Henrissat B."/>
            <person name="Hilden K.S."/>
            <person name="Hope R."/>
            <person name="Hossain A."/>
            <person name="Karabika E."/>
            <person name="Karaffa L."/>
            <person name="Karanyi Z."/>
            <person name="Krasevec N."/>
            <person name="Kuo A."/>
            <person name="Kusch H."/>
            <person name="LaButti K."/>
            <person name="Lagendijk E.L."/>
            <person name="Lapidus A."/>
            <person name="Levasseur A."/>
            <person name="Lindquist E."/>
            <person name="Lipzen A."/>
            <person name="Logrieco A.F."/>
            <person name="MacCabe A."/>
            <person name="Maekelae M.R."/>
            <person name="Malavazi I."/>
            <person name="Melin P."/>
            <person name="Meyer V."/>
            <person name="Mielnichuk N."/>
            <person name="Miskei M."/>
            <person name="Molnar A.P."/>
            <person name="Mule G."/>
            <person name="Ngan C.Y."/>
            <person name="Orejas M."/>
            <person name="Orosz E."/>
            <person name="Ouedraogo J.P."/>
            <person name="Overkamp K.M."/>
            <person name="Park H.-S."/>
            <person name="Perrone G."/>
            <person name="Piumi F."/>
            <person name="Punt P.J."/>
            <person name="Ram A.F."/>
            <person name="Ramon A."/>
            <person name="Rauscher S."/>
            <person name="Record E."/>
            <person name="Riano-Pachon D.M."/>
            <person name="Robert V."/>
            <person name="Roehrig J."/>
            <person name="Ruller R."/>
            <person name="Salamov A."/>
            <person name="Salih N.S."/>
            <person name="Samson R.A."/>
            <person name="Sandor E."/>
            <person name="Sanguinetti M."/>
            <person name="Schuetze T."/>
            <person name="Sepcic K."/>
            <person name="Shelest E."/>
            <person name="Sherlock G."/>
            <person name="Sophianopoulou V."/>
            <person name="Squina F.M."/>
            <person name="Sun H."/>
            <person name="Susca A."/>
            <person name="Todd R.B."/>
            <person name="Tsang A."/>
            <person name="Unkles S.E."/>
            <person name="van de Wiele N."/>
            <person name="van Rossen-Uffink D."/>
            <person name="Oliveira J.V."/>
            <person name="Vesth T.C."/>
            <person name="Visser J."/>
            <person name="Yu J.-H."/>
            <person name="Zhou M."/>
            <person name="Andersen M.R."/>
            <person name="Archer D.B."/>
            <person name="Baker S.E."/>
            <person name="Benoit I."/>
            <person name="Brakhage A.A."/>
            <person name="Braus G.H."/>
            <person name="Fischer R."/>
            <person name="Frisvad J.C."/>
            <person name="Goldman G.H."/>
            <person name="Houbraken J."/>
            <person name="Oakley B."/>
            <person name="Pocsi I."/>
            <person name="Scazzocchio C."/>
            <person name="Seiboth B."/>
            <person name="vanKuyk P.A."/>
            <person name="Wortman J."/>
            <person name="Dyer P.S."/>
            <person name="Grigoriev I.V."/>
        </authorList>
    </citation>
    <scope>NUCLEOTIDE SEQUENCE [LARGE SCALE GENOMIC DNA]</scope>
    <source>
        <strain evidence="4">CBS 583.65</strain>
    </source>
</reference>
<feature type="region of interest" description="Disordered" evidence="1">
    <location>
        <begin position="89"/>
        <end position="137"/>
    </location>
</feature>
<proteinExistence type="predicted"/>
<evidence type="ECO:0000313" key="4">
    <source>
        <dbReference type="Proteomes" id="UP000184073"/>
    </source>
</evidence>
<evidence type="ECO:0000256" key="1">
    <source>
        <dbReference type="SAM" id="MobiDB-lite"/>
    </source>
</evidence>
<dbReference type="RefSeq" id="XP_040662616.1">
    <property type="nucleotide sequence ID" value="XM_040809597.1"/>
</dbReference>
<keyword evidence="2" id="KW-0732">Signal</keyword>
<feature type="chain" id="PRO_5012273465" evidence="2">
    <location>
        <begin position="20"/>
        <end position="258"/>
    </location>
</feature>
<dbReference type="VEuPathDB" id="FungiDB:ASPVEDRAFT_23836"/>
<gene>
    <name evidence="3" type="ORF">ASPVEDRAFT_23836</name>
</gene>
<dbReference type="EMBL" id="KV878125">
    <property type="protein sequence ID" value="OJI96853.1"/>
    <property type="molecule type" value="Genomic_DNA"/>
</dbReference>
<evidence type="ECO:0000313" key="3">
    <source>
        <dbReference type="EMBL" id="OJI96853.1"/>
    </source>
</evidence>
<dbReference type="AlphaFoldDB" id="A0A1L9P5Z6"/>
<organism evidence="3 4">
    <name type="scientific">Aspergillus versicolor CBS 583.65</name>
    <dbReference type="NCBI Taxonomy" id="1036611"/>
    <lineage>
        <taxon>Eukaryota</taxon>
        <taxon>Fungi</taxon>
        <taxon>Dikarya</taxon>
        <taxon>Ascomycota</taxon>
        <taxon>Pezizomycotina</taxon>
        <taxon>Eurotiomycetes</taxon>
        <taxon>Eurotiomycetidae</taxon>
        <taxon>Eurotiales</taxon>
        <taxon>Aspergillaceae</taxon>
        <taxon>Aspergillus</taxon>
        <taxon>Aspergillus subgen. Nidulantes</taxon>
    </lineage>
</organism>
<sequence length="258" mass="27660">MYWATLSILLTLLATTAHSLRTHRITTKFGPSCPSNSQTPNDLDLDERFTVSMNIRQGVCQGVPVPIPLGYLNEVDHVSFALEIDERQRGHGGANSSLTSSSSPSIHPSASMHPTSSAVASTTPTIPSPTPSPSSVSVAGFWRRKESRPNIEMCTVRLFEKPGCYEPVLIRREFAVGSGTGGESECVKRSPGYMPLSEVYMRIDCSDGSGSGSGYSHAPAIGNGTVPTNATVKGHVSHPPNGVMPGRWQQRRLSLLGR</sequence>